<dbReference type="GO" id="GO:0060271">
    <property type="term" value="P:cilium assembly"/>
    <property type="evidence" value="ECO:0007669"/>
    <property type="project" value="TreeGrafter"/>
</dbReference>
<dbReference type="AlphaFoldDB" id="A0A3M7T7A0"/>
<sequence>MLKLTFVLYFFVFCLNKIVYSVENLKDNLNSSPVKFNIVGDTSHLFAPEDFEKIQVQPLHNLTSNETLQLQEEKTQLSTCLRKNAELSVQENSVKIVNGSALTRILYESKQNECFVVLFYVPWCPFSANLAPYYNALPRAFPNLDFLAFDVSKSIGYNTKFGTSAVPMIILFQQRNVLSKFNYTAKILNDYINFFSNKTGFKAVENVTMDESDYEGPVSSVPVIETDYYLWLAWIFLLIVSVDLVLKKTNLKQNLRKYFRLFILFFRPIRLSELGEPLQFAAIENNNHPHND</sequence>
<evidence type="ECO:0000256" key="1">
    <source>
        <dbReference type="SAM" id="Phobius"/>
    </source>
</evidence>
<keyword evidence="1" id="KW-0812">Transmembrane</keyword>
<keyword evidence="1" id="KW-1133">Transmembrane helix</keyword>
<protein>
    <submittedName>
        <fullName evidence="4">Thioredoxin domain-containing 15</fullName>
    </submittedName>
</protein>
<feature type="transmembrane region" description="Helical" evidence="1">
    <location>
        <begin position="228"/>
        <end position="246"/>
    </location>
</feature>
<dbReference type="Pfam" id="PF00085">
    <property type="entry name" value="Thioredoxin"/>
    <property type="match status" value="1"/>
</dbReference>
<comment type="caution">
    <text evidence="4">The sequence shown here is derived from an EMBL/GenBank/DDBJ whole genome shotgun (WGS) entry which is preliminary data.</text>
</comment>
<dbReference type="EMBL" id="REGN01000175">
    <property type="protein sequence ID" value="RNA43787.1"/>
    <property type="molecule type" value="Genomic_DNA"/>
</dbReference>
<evidence type="ECO:0000313" key="5">
    <source>
        <dbReference type="Proteomes" id="UP000276133"/>
    </source>
</evidence>
<keyword evidence="2" id="KW-0732">Signal</keyword>
<feature type="domain" description="Thioredoxin" evidence="3">
    <location>
        <begin position="110"/>
        <end position="182"/>
    </location>
</feature>
<evidence type="ECO:0000313" key="4">
    <source>
        <dbReference type="EMBL" id="RNA43787.1"/>
    </source>
</evidence>
<reference evidence="4 5" key="1">
    <citation type="journal article" date="2018" name="Sci. Rep.">
        <title>Genomic signatures of local adaptation to the degree of environmental predictability in rotifers.</title>
        <authorList>
            <person name="Franch-Gras L."/>
            <person name="Hahn C."/>
            <person name="Garcia-Roger E.M."/>
            <person name="Carmona M.J."/>
            <person name="Serra M."/>
            <person name="Gomez A."/>
        </authorList>
    </citation>
    <scope>NUCLEOTIDE SEQUENCE [LARGE SCALE GENOMIC DNA]</scope>
    <source>
        <strain evidence="4">HYR1</strain>
    </source>
</reference>
<dbReference type="PANTHER" id="PTHR14684:SF2">
    <property type="entry name" value="THIOREDOXIN DOMAIN-CONTAINING PROTEIN 15"/>
    <property type="match status" value="1"/>
</dbReference>
<feature type="signal peptide" evidence="2">
    <location>
        <begin position="1"/>
        <end position="21"/>
    </location>
</feature>
<dbReference type="SUPFAM" id="SSF52833">
    <property type="entry name" value="Thioredoxin-like"/>
    <property type="match status" value="1"/>
</dbReference>
<name>A0A3M7T7A0_BRAPC</name>
<dbReference type="STRING" id="10195.A0A3M7T7A0"/>
<dbReference type="GO" id="GO:0005929">
    <property type="term" value="C:cilium"/>
    <property type="evidence" value="ECO:0007669"/>
    <property type="project" value="TreeGrafter"/>
</dbReference>
<keyword evidence="1" id="KW-0472">Membrane</keyword>
<dbReference type="Gene3D" id="3.40.30.10">
    <property type="entry name" value="Glutaredoxin"/>
    <property type="match status" value="1"/>
</dbReference>
<evidence type="ECO:0000256" key="2">
    <source>
        <dbReference type="SAM" id="SignalP"/>
    </source>
</evidence>
<accession>A0A3M7T7A0</accession>
<evidence type="ECO:0000259" key="3">
    <source>
        <dbReference type="Pfam" id="PF00085"/>
    </source>
</evidence>
<dbReference type="InterPro" id="IPR013766">
    <property type="entry name" value="Thioredoxin_domain"/>
</dbReference>
<keyword evidence="5" id="KW-1185">Reference proteome</keyword>
<dbReference type="InterPro" id="IPR042418">
    <property type="entry name" value="TXNDC15"/>
</dbReference>
<organism evidence="4 5">
    <name type="scientific">Brachionus plicatilis</name>
    <name type="common">Marine rotifer</name>
    <name type="synonym">Brachionus muelleri</name>
    <dbReference type="NCBI Taxonomy" id="10195"/>
    <lineage>
        <taxon>Eukaryota</taxon>
        <taxon>Metazoa</taxon>
        <taxon>Spiralia</taxon>
        <taxon>Gnathifera</taxon>
        <taxon>Rotifera</taxon>
        <taxon>Eurotatoria</taxon>
        <taxon>Monogononta</taxon>
        <taxon>Pseudotrocha</taxon>
        <taxon>Ploima</taxon>
        <taxon>Brachionidae</taxon>
        <taxon>Brachionus</taxon>
    </lineage>
</organism>
<dbReference type="Proteomes" id="UP000276133">
    <property type="component" value="Unassembled WGS sequence"/>
</dbReference>
<gene>
    <name evidence="4" type="ORF">BpHYR1_014724</name>
</gene>
<dbReference type="InterPro" id="IPR036249">
    <property type="entry name" value="Thioredoxin-like_sf"/>
</dbReference>
<proteinExistence type="predicted"/>
<dbReference type="OrthoDB" id="1899781at2759"/>
<feature type="chain" id="PRO_5018131237" evidence="2">
    <location>
        <begin position="22"/>
        <end position="292"/>
    </location>
</feature>
<dbReference type="PANTHER" id="PTHR14684">
    <property type="entry name" value="THIOREDOXIN DOMAIN-CONTAINING PROTEIN 15"/>
    <property type="match status" value="1"/>
</dbReference>